<protein>
    <submittedName>
        <fullName evidence="1">Uncharacterized protein</fullName>
    </submittedName>
</protein>
<organism evidence="1">
    <name type="scientific">Myoviridae sp. ctFYw8</name>
    <dbReference type="NCBI Taxonomy" id="2825069"/>
    <lineage>
        <taxon>Viruses</taxon>
        <taxon>Duplodnaviria</taxon>
        <taxon>Heunggongvirae</taxon>
        <taxon>Uroviricota</taxon>
        <taxon>Caudoviricetes</taxon>
    </lineage>
</organism>
<name>A0A8S5PDH5_9CAUD</name>
<reference evidence="1" key="1">
    <citation type="journal article" date="2021" name="Proc. Natl. Acad. Sci. U.S.A.">
        <title>A Catalog of Tens of Thousands of Viruses from Human Metagenomes Reveals Hidden Associations with Chronic Diseases.</title>
        <authorList>
            <person name="Tisza M.J."/>
            <person name="Buck C.B."/>
        </authorList>
    </citation>
    <scope>NUCLEOTIDE SEQUENCE</scope>
    <source>
        <strain evidence="1">CtFYw8</strain>
    </source>
</reference>
<proteinExistence type="predicted"/>
<sequence length="103" mass="12297">MKKLKHFFRAVVFDFRARRAIRKAQRDANLHRRKFLVLVWGGRPRVISMQGVKKLIRQHRFGKGFTAEKARSIAMFEAVPQPLPKSDCRRCFLNFRKRDVSKR</sequence>
<accession>A0A8S5PDH5</accession>
<evidence type="ECO:0000313" key="1">
    <source>
        <dbReference type="EMBL" id="DAE04661.1"/>
    </source>
</evidence>
<dbReference type="EMBL" id="BK015392">
    <property type="protein sequence ID" value="DAE04661.1"/>
    <property type="molecule type" value="Genomic_DNA"/>
</dbReference>